<dbReference type="GeneID" id="64672235"/>
<sequence>MSNFQCLSCSKAGFRDQVAVARHMSQPHSGCSTWLQDLICLRDLSDDSMNTDELDEPNIPSGGPQAEVEFTFGDRDKSFGGSGESGGQASGEGLLPNGASDFVDQDPKSSWMYGKGYTFLNLFNSDENSIGQKDWEITSWLLCLGLSMGKIDGFLSLEISFVKIQGLPISFSSAKELVYTTAQYLCCVYPEWMTGDDTWNMQSALPKDATLLGTILSSNKMNISTMTGDRVAHPLLISLANINMST</sequence>
<reference evidence="2" key="1">
    <citation type="journal article" date="2020" name="New Phytol.">
        <title>Comparative genomics reveals dynamic genome evolution in host specialist ectomycorrhizal fungi.</title>
        <authorList>
            <person name="Lofgren L.A."/>
            <person name="Nguyen N.H."/>
            <person name="Vilgalys R."/>
            <person name="Ruytinx J."/>
            <person name="Liao H.L."/>
            <person name="Branco S."/>
            <person name="Kuo A."/>
            <person name="LaButti K."/>
            <person name="Lipzen A."/>
            <person name="Andreopoulos W."/>
            <person name="Pangilinan J."/>
            <person name="Riley R."/>
            <person name="Hundley H."/>
            <person name="Na H."/>
            <person name="Barry K."/>
            <person name="Grigoriev I.V."/>
            <person name="Stajich J.E."/>
            <person name="Kennedy P.G."/>
        </authorList>
    </citation>
    <scope>NUCLEOTIDE SEQUENCE</scope>
    <source>
        <strain evidence="2">FC203</strain>
    </source>
</reference>
<feature type="compositionally biased region" description="Gly residues" evidence="1">
    <location>
        <begin position="80"/>
        <end position="90"/>
    </location>
</feature>
<proteinExistence type="predicted"/>
<comment type="caution">
    <text evidence="2">The sequence shown here is derived from an EMBL/GenBank/DDBJ whole genome shotgun (WGS) entry which is preliminary data.</text>
</comment>
<accession>A0AAD4DPQ4</accession>
<protein>
    <submittedName>
        <fullName evidence="2">Uncharacterized protein</fullName>
    </submittedName>
</protein>
<evidence type="ECO:0000256" key="1">
    <source>
        <dbReference type="SAM" id="MobiDB-lite"/>
    </source>
</evidence>
<evidence type="ECO:0000313" key="2">
    <source>
        <dbReference type="EMBL" id="KAG1888897.1"/>
    </source>
</evidence>
<dbReference type="AlphaFoldDB" id="A0AAD4DPQ4"/>
<name>A0AAD4DPQ4_9AGAM</name>
<dbReference type="EMBL" id="JABBWK010000176">
    <property type="protein sequence ID" value="KAG1888897.1"/>
    <property type="molecule type" value="Genomic_DNA"/>
</dbReference>
<gene>
    <name evidence="2" type="ORF">F5891DRAFT_987739</name>
</gene>
<feature type="region of interest" description="Disordered" evidence="1">
    <location>
        <begin position="80"/>
        <end position="99"/>
    </location>
</feature>
<dbReference type="RefSeq" id="XP_041217216.1">
    <property type="nucleotide sequence ID" value="XM_041377937.1"/>
</dbReference>
<keyword evidence="3" id="KW-1185">Reference proteome</keyword>
<organism evidence="2 3">
    <name type="scientific">Suillus fuscotomentosus</name>
    <dbReference type="NCBI Taxonomy" id="1912939"/>
    <lineage>
        <taxon>Eukaryota</taxon>
        <taxon>Fungi</taxon>
        <taxon>Dikarya</taxon>
        <taxon>Basidiomycota</taxon>
        <taxon>Agaricomycotina</taxon>
        <taxon>Agaricomycetes</taxon>
        <taxon>Agaricomycetidae</taxon>
        <taxon>Boletales</taxon>
        <taxon>Suillineae</taxon>
        <taxon>Suillaceae</taxon>
        <taxon>Suillus</taxon>
    </lineage>
</organism>
<dbReference type="Pfam" id="PF18759">
    <property type="entry name" value="Plavaka"/>
    <property type="match status" value="1"/>
</dbReference>
<dbReference type="Proteomes" id="UP001195769">
    <property type="component" value="Unassembled WGS sequence"/>
</dbReference>
<evidence type="ECO:0000313" key="3">
    <source>
        <dbReference type="Proteomes" id="UP001195769"/>
    </source>
</evidence>
<dbReference type="InterPro" id="IPR041078">
    <property type="entry name" value="Plavaka"/>
</dbReference>